<feature type="non-terminal residue" evidence="2">
    <location>
        <position position="119"/>
    </location>
</feature>
<keyword evidence="3" id="KW-1185">Reference proteome</keyword>
<feature type="chain" id="PRO_5043721645" description="Reverse transcriptase" evidence="1">
    <location>
        <begin position="19"/>
        <end position="119"/>
    </location>
</feature>
<accession>A0AAW1TTS9</accession>
<evidence type="ECO:0008006" key="4">
    <source>
        <dbReference type="Google" id="ProtNLM"/>
    </source>
</evidence>
<protein>
    <recommendedName>
        <fullName evidence="4">Reverse transcriptase</fullName>
    </recommendedName>
</protein>
<feature type="signal peptide" evidence="1">
    <location>
        <begin position="1"/>
        <end position="18"/>
    </location>
</feature>
<organism evidence="2 3">
    <name type="scientific">Henosepilachna vigintioctopunctata</name>
    <dbReference type="NCBI Taxonomy" id="420089"/>
    <lineage>
        <taxon>Eukaryota</taxon>
        <taxon>Metazoa</taxon>
        <taxon>Ecdysozoa</taxon>
        <taxon>Arthropoda</taxon>
        <taxon>Hexapoda</taxon>
        <taxon>Insecta</taxon>
        <taxon>Pterygota</taxon>
        <taxon>Neoptera</taxon>
        <taxon>Endopterygota</taxon>
        <taxon>Coleoptera</taxon>
        <taxon>Polyphaga</taxon>
        <taxon>Cucujiformia</taxon>
        <taxon>Coccinelloidea</taxon>
        <taxon>Coccinellidae</taxon>
        <taxon>Epilachninae</taxon>
        <taxon>Epilachnini</taxon>
        <taxon>Henosepilachna</taxon>
    </lineage>
</organism>
<keyword evidence="1" id="KW-0732">Signal</keyword>
<reference evidence="2 3" key="1">
    <citation type="submission" date="2023-03" db="EMBL/GenBank/DDBJ databases">
        <title>Genome insight into feeding habits of ladybird beetles.</title>
        <authorList>
            <person name="Li H.-S."/>
            <person name="Huang Y.-H."/>
            <person name="Pang H."/>
        </authorList>
    </citation>
    <scope>NUCLEOTIDE SEQUENCE [LARGE SCALE GENOMIC DNA]</scope>
    <source>
        <strain evidence="2">SYSU_2023b</strain>
        <tissue evidence="2">Whole body</tissue>
    </source>
</reference>
<proteinExistence type="predicted"/>
<evidence type="ECO:0000313" key="3">
    <source>
        <dbReference type="Proteomes" id="UP001431783"/>
    </source>
</evidence>
<gene>
    <name evidence="2" type="ORF">WA026_012873</name>
</gene>
<dbReference type="EMBL" id="JARQZJ010000006">
    <property type="protein sequence ID" value="KAK9871502.1"/>
    <property type="molecule type" value="Genomic_DNA"/>
</dbReference>
<comment type="caution">
    <text evidence="2">The sequence shown here is derived from an EMBL/GenBank/DDBJ whole genome shotgun (WGS) entry which is preliminary data.</text>
</comment>
<sequence>LVLCEVTWGLSVLGSVEAQEKAEKWFTSNKLLLNISKTERIVFSSGDMRKTNKGACGVRFLGVRIDSGIQWDAHVVGVASSLNRGLYLLCFLANNVSPMVLRAAYRALVVSYNIIKYLM</sequence>
<dbReference type="Proteomes" id="UP001431783">
    <property type="component" value="Unassembled WGS sequence"/>
</dbReference>
<evidence type="ECO:0000313" key="2">
    <source>
        <dbReference type="EMBL" id="KAK9871502.1"/>
    </source>
</evidence>
<dbReference type="AlphaFoldDB" id="A0AAW1TTS9"/>
<feature type="non-terminal residue" evidence="2">
    <location>
        <position position="1"/>
    </location>
</feature>
<name>A0AAW1TTS9_9CUCU</name>
<evidence type="ECO:0000256" key="1">
    <source>
        <dbReference type="SAM" id="SignalP"/>
    </source>
</evidence>